<protein>
    <submittedName>
        <fullName evidence="1">Uncharacterized protein</fullName>
    </submittedName>
</protein>
<evidence type="ECO:0000313" key="2">
    <source>
        <dbReference type="Proteomes" id="UP000028924"/>
    </source>
</evidence>
<keyword evidence="2" id="KW-1185">Reference proteome</keyword>
<dbReference type="RefSeq" id="XP_011398577.1">
    <property type="nucleotide sequence ID" value="XM_011400275.1"/>
</dbReference>
<gene>
    <name evidence="1" type="ORF">F751_2523</name>
</gene>
<dbReference type="Proteomes" id="UP000028924">
    <property type="component" value="Unassembled WGS sequence"/>
</dbReference>
<organism evidence="1 2">
    <name type="scientific">Auxenochlorella protothecoides</name>
    <name type="common">Green microalga</name>
    <name type="synonym">Chlorella protothecoides</name>
    <dbReference type="NCBI Taxonomy" id="3075"/>
    <lineage>
        <taxon>Eukaryota</taxon>
        <taxon>Viridiplantae</taxon>
        <taxon>Chlorophyta</taxon>
        <taxon>core chlorophytes</taxon>
        <taxon>Trebouxiophyceae</taxon>
        <taxon>Chlorellales</taxon>
        <taxon>Chlorellaceae</taxon>
        <taxon>Auxenochlorella</taxon>
    </lineage>
</organism>
<evidence type="ECO:0000313" key="1">
    <source>
        <dbReference type="EMBL" id="KFM25681.1"/>
    </source>
</evidence>
<sequence>MATSLRTFRLHVEGDLALQLGQLTHVCEDVSVEATTILLGVEQAEVPPHIWGDPAALEASHRACEEACDQMIQRLGQQGPDLKTLRLASDVSLKIIPASESLESFEAYMAKMYPVFLGALPIMYGFQAQGLEDKWSILCGCSAPGSQEAAELARLTFVARGRNDVGITIGALSDQSED</sequence>
<dbReference type="EMBL" id="KL662122">
    <property type="protein sequence ID" value="KFM25681.1"/>
    <property type="molecule type" value="Genomic_DNA"/>
</dbReference>
<dbReference type="GeneID" id="23613914"/>
<proteinExistence type="predicted"/>
<name>A0A087SIX7_AUXPR</name>
<accession>A0A087SIX7</accession>
<dbReference type="AlphaFoldDB" id="A0A087SIX7"/>
<dbReference type="KEGG" id="apro:F751_2523"/>
<reference evidence="1 2" key="1">
    <citation type="journal article" date="2014" name="BMC Genomics">
        <title>Oil accumulation mechanisms of the oleaginous microalga Chlorella protothecoides revealed through its genome, transcriptomes, and proteomes.</title>
        <authorList>
            <person name="Gao C."/>
            <person name="Wang Y."/>
            <person name="Shen Y."/>
            <person name="Yan D."/>
            <person name="He X."/>
            <person name="Dai J."/>
            <person name="Wu Q."/>
        </authorList>
    </citation>
    <scope>NUCLEOTIDE SEQUENCE [LARGE SCALE GENOMIC DNA]</scope>
    <source>
        <strain evidence="1 2">0710</strain>
    </source>
</reference>